<gene>
    <name evidence="2" type="ORF">ONB1V03_LOCUS8483</name>
</gene>
<feature type="chain" id="PRO_5036403573" evidence="1">
    <location>
        <begin position="20"/>
        <end position="67"/>
    </location>
</feature>
<dbReference type="EMBL" id="OC919689">
    <property type="protein sequence ID" value="CAD7651791.1"/>
    <property type="molecule type" value="Genomic_DNA"/>
</dbReference>
<dbReference type="EMBL" id="CAJPVJ010004864">
    <property type="protein sequence ID" value="CAG2168999.1"/>
    <property type="molecule type" value="Genomic_DNA"/>
</dbReference>
<reference evidence="2" key="1">
    <citation type="submission" date="2020-11" db="EMBL/GenBank/DDBJ databases">
        <authorList>
            <person name="Tran Van P."/>
        </authorList>
    </citation>
    <scope>NUCLEOTIDE SEQUENCE</scope>
</reference>
<proteinExistence type="predicted"/>
<keyword evidence="1" id="KW-0732">Signal</keyword>
<protein>
    <submittedName>
        <fullName evidence="2">Uncharacterized protein</fullName>
    </submittedName>
</protein>
<evidence type="ECO:0000313" key="3">
    <source>
        <dbReference type="Proteomes" id="UP000728032"/>
    </source>
</evidence>
<keyword evidence="3" id="KW-1185">Reference proteome</keyword>
<dbReference type="Proteomes" id="UP000728032">
    <property type="component" value="Unassembled WGS sequence"/>
</dbReference>
<organism evidence="2">
    <name type="scientific">Oppiella nova</name>
    <dbReference type="NCBI Taxonomy" id="334625"/>
    <lineage>
        <taxon>Eukaryota</taxon>
        <taxon>Metazoa</taxon>
        <taxon>Ecdysozoa</taxon>
        <taxon>Arthropoda</taxon>
        <taxon>Chelicerata</taxon>
        <taxon>Arachnida</taxon>
        <taxon>Acari</taxon>
        <taxon>Acariformes</taxon>
        <taxon>Sarcoptiformes</taxon>
        <taxon>Oribatida</taxon>
        <taxon>Brachypylina</taxon>
        <taxon>Oppioidea</taxon>
        <taxon>Oppiidae</taxon>
        <taxon>Oppiella</taxon>
    </lineage>
</organism>
<dbReference type="AlphaFoldDB" id="A0A7R9M1J1"/>
<evidence type="ECO:0000313" key="2">
    <source>
        <dbReference type="EMBL" id="CAD7651791.1"/>
    </source>
</evidence>
<feature type="signal peptide" evidence="1">
    <location>
        <begin position="1"/>
        <end position="19"/>
    </location>
</feature>
<accession>A0A7R9M1J1</accession>
<sequence>MRFALILCVFCGLFGQLLGKDWESEEKLREYRDLMTNAFQCVNEEFLDPKKVMKELFVSFVDKKTQN</sequence>
<evidence type="ECO:0000256" key="1">
    <source>
        <dbReference type="SAM" id="SignalP"/>
    </source>
</evidence>
<name>A0A7R9M1J1_9ACAR</name>